<keyword evidence="3" id="KW-1185">Reference proteome</keyword>
<organism evidence="2 3">
    <name type="scientific">Companilactobacillus nodensis DSM 19682 = JCM 14932 = NBRC 107160</name>
    <dbReference type="NCBI Taxonomy" id="1423775"/>
    <lineage>
        <taxon>Bacteria</taxon>
        <taxon>Bacillati</taxon>
        <taxon>Bacillota</taxon>
        <taxon>Bacilli</taxon>
        <taxon>Lactobacillales</taxon>
        <taxon>Lactobacillaceae</taxon>
        <taxon>Companilactobacillus</taxon>
    </lineage>
</organism>
<dbReference type="Pfam" id="PF13472">
    <property type="entry name" value="Lipase_GDSL_2"/>
    <property type="match status" value="1"/>
</dbReference>
<reference evidence="2 3" key="1">
    <citation type="journal article" date="2015" name="Genome Announc.">
        <title>Expanding the biotechnology potential of lactobacilli through comparative genomics of 213 strains and associated genera.</title>
        <authorList>
            <person name="Sun Z."/>
            <person name="Harris H.M."/>
            <person name="McCann A."/>
            <person name="Guo C."/>
            <person name="Argimon S."/>
            <person name="Zhang W."/>
            <person name="Yang X."/>
            <person name="Jeffery I.B."/>
            <person name="Cooney J.C."/>
            <person name="Kagawa T.F."/>
            <person name="Liu W."/>
            <person name="Song Y."/>
            <person name="Salvetti E."/>
            <person name="Wrobel A."/>
            <person name="Rasinkangas P."/>
            <person name="Parkhill J."/>
            <person name="Rea M.C."/>
            <person name="O'Sullivan O."/>
            <person name="Ritari J."/>
            <person name="Douillard F.P."/>
            <person name="Paul Ross R."/>
            <person name="Yang R."/>
            <person name="Briner A.E."/>
            <person name="Felis G.E."/>
            <person name="de Vos W.M."/>
            <person name="Barrangou R."/>
            <person name="Klaenhammer T.R."/>
            <person name="Caufield P.W."/>
            <person name="Cui Y."/>
            <person name="Zhang H."/>
            <person name="O'Toole P.W."/>
        </authorList>
    </citation>
    <scope>NUCLEOTIDE SEQUENCE [LARGE SCALE GENOMIC DNA]</scope>
    <source>
        <strain evidence="2 3">DSM 19682</strain>
    </source>
</reference>
<evidence type="ECO:0000313" key="2">
    <source>
        <dbReference type="EMBL" id="KRK80124.1"/>
    </source>
</evidence>
<feature type="domain" description="SGNH hydrolase-type esterase" evidence="1">
    <location>
        <begin position="154"/>
        <end position="340"/>
    </location>
</feature>
<dbReference type="Gene3D" id="3.40.50.1110">
    <property type="entry name" value="SGNH hydrolase"/>
    <property type="match status" value="1"/>
</dbReference>
<sequence length="359" mass="40107">MTIINTWTKEFSYFPNIKHINHGKTQTMTIFQTLATDKIRLLVNNQYGKIPLEIKSIQIVVNGKYSDVTMNNHNSFSIAAKQKMWSDWLPIQLSSNSTFDIEIRSFNHSIHTLGSTISTELADSDNYIDGDNHFFYGVSAVQSNTDELVNKVAFFGDSLTNQGRFTSPLAKLLANENTVTANYGISGNRLLHKGNSTSKWSSSFGPAGIDRFEKMIDEFQPNTVILLEGTNDLMLPGTGTPTSELPTVDEMVAGYKTIVQYCHKNNIELICLTIPPFQGAILDGHDAWSSEKENLRIKINDFILSLTNTVDLATFVCDDSQKKLAKEFDCGDHAHFSDDGGKSIARFLENSLNGEYINY</sequence>
<proteinExistence type="predicted"/>
<protein>
    <submittedName>
        <fullName evidence="2">GDSL family lipase</fullName>
    </submittedName>
</protein>
<dbReference type="InterPro" id="IPR013830">
    <property type="entry name" value="SGNH_hydro"/>
</dbReference>
<dbReference type="RefSeq" id="WP_025025171.1">
    <property type="nucleotide sequence ID" value="NZ_AZDZ01000008.1"/>
</dbReference>
<dbReference type="STRING" id="1423775.FD03_GL000002"/>
<comment type="caution">
    <text evidence="2">The sequence shown here is derived from an EMBL/GenBank/DDBJ whole genome shotgun (WGS) entry which is preliminary data.</text>
</comment>
<dbReference type="Proteomes" id="UP000051248">
    <property type="component" value="Unassembled WGS sequence"/>
</dbReference>
<dbReference type="EMBL" id="AZDZ01000008">
    <property type="protein sequence ID" value="KRK80124.1"/>
    <property type="molecule type" value="Genomic_DNA"/>
</dbReference>
<dbReference type="SUPFAM" id="SSF52266">
    <property type="entry name" value="SGNH hydrolase"/>
    <property type="match status" value="1"/>
</dbReference>
<dbReference type="AlphaFoldDB" id="A0A0R1K9I0"/>
<evidence type="ECO:0000259" key="1">
    <source>
        <dbReference type="Pfam" id="PF13472"/>
    </source>
</evidence>
<name>A0A0R1K9I0_9LACO</name>
<evidence type="ECO:0000313" key="3">
    <source>
        <dbReference type="Proteomes" id="UP000051248"/>
    </source>
</evidence>
<accession>A0A0R1K9I0</accession>
<dbReference type="PANTHER" id="PTHR43784:SF2">
    <property type="entry name" value="GDSL-LIKE LIPASE_ACYLHYDROLASE, PUTATIVE (AFU_ORTHOLOGUE AFUA_2G00820)-RELATED"/>
    <property type="match status" value="1"/>
</dbReference>
<dbReference type="PATRIC" id="fig|1423775.4.peg.2"/>
<dbReference type="eggNOG" id="COG2755">
    <property type="taxonomic scope" value="Bacteria"/>
</dbReference>
<dbReference type="PANTHER" id="PTHR43784">
    <property type="entry name" value="GDSL-LIKE LIPASE/ACYLHYDROLASE, PUTATIVE (AFU_ORTHOLOGUE AFUA_2G00820)-RELATED"/>
    <property type="match status" value="1"/>
</dbReference>
<dbReference type="OrthoDB" id="1828825at2"/>
<dbReference type="InterPro" id="IPR036514">
    <property type="entry name" value="SGNH_hydro_sf"/>
</dbReference>
<dbReference type="InterPro" id="IPR053140">
    <property type="entry name" value="GDSL_Rv0518-like"/>
</dbReference>
<gene>
    <name evidence="2" type="ORF">FD03_GL000002</name>
</gene>